<name>A0A8J2SVR5_9STRA</name>
<evidence type="ECO:0000313" key="1">
    <source>
        <dbReference type="EMBL" id="CAH0375856.1"/>
    </source>
</evidence>
<protein>
    <submittedName>
        <fullName evidence="1">Uncharacterized protein</fullName>
    </submittedName>
</protein>
<dbReference type="Proteomes" id="UP000789595">
    <property type="component" value="Unassembled WGS sequence"/>
</dbReference>
<dbReference type="AlphaFoldDB" id="A0A8J2SVR5"/>
<keyword evidence="2" id="KW-1185">Reference proteome</keyword>
<comment type="caution">
    <text evidence="1">The sequence shown here is derived from an EMBL/GenBank/DDBJ whole genome shotgun (WGS) entry which is preliminary data.</text>
</comment>
<organism evidence="1 2">
    <name type="scientific">Pelagomonas calceolata</name>
    <dbReference type="NCBI Taxonomy" id="35677"/>
    <lineage>
        <taxon>Eukaryota</taxon>
        <taxon>Sar</taxon>
        <taxon>Stramenopiles</taxon>
        <taxon>Ochrophyta</taxon>
        <taxon>Pelagophyceae</taxon>
        <taxon>Pelagomonadales</taxon>
        <taxon>Pelagomonadaceae</taxon>
        <taxon>Pelagomonas</taxon>
    </lineage>
</organism>
<sequence>MGLLAATASAAALRRLDAPGQLRREDSWRLGIEGLLSVFQDAPVRAVQDVLRRAPGRSYVVVGHISSREHHLRAVDVPEAHEAPKLCRPTRCDDGVLAAARDHHVVPVVRVRLVPLAVVLVQLIRSREPNVAEVLEAPELLFVACAAGFQDLELVLPAINASLQRKVVLAILVSGVAAVGQRVGVRRHPDASPRDAVPEVAYGQHAAPDKQRRPPFPLPVALAARHGCSMLVIKNRVVRTRSPRIDAQNLVSKAVWLCARSLGLESMAAAVAVTISGTGRS</sequence>
<gene>
    <name evidence="1" type="ORF">PECAL_5P04040</name>
</gene>
<reference evidence="1" key="1">
    <citation type="submission" date="2021-11" db="EMBL/GenBank/DDBJ databases">
        <authorList>
            <consortium name="Genoscope - CEA"/>
            <person name="William W."/>
        </authorList>
    </citation>
    <scope>NUCLEOTIDE SEQUENCE</scope>
</reference>
<dbReference type="EMBL" id="CAKKNE010000005">
    <property type="protein sequence ID" value="CAH0375856.1"/>
    <property type="molecule type" value="Genomic_DNA"/>
</dbReference>
<evidence type="ECO:0000313" key="2">
    <source>
        <dbReference type="Proteomes" id="UP000789595"/>
    </source>
</evidence>
<accession>A0A8J2SVR5</accession>
<proteinExistence type="predicted"/>